<evidence type="ECO:0000313" key="1">
    <source>
        <dbReference type="EMBL" id="CAA2615887.1"/>
    </source>
</evidence>
<dbReference type="Proteomes" id="UP001189122">
    <property type="component" value="Unassembled WGS sequence"/>
</dbReference>
<dbReference type="EMBL" id="LR743589">
    <property type="protein sequence ID" value="CAA2615887.1"/>
    <property type="molecule type" value="Genomic_DNA"/>
</dbReference>
<reference evidence="1 2" key="1">
    <citation type="submission" date="2019-12" db="EMBL/GenBank/DDBJ databases">
        <authorList>
            <person name="Scholz U."/>
            <person name="Mascher M."/>
            <person name="Fiebig A."/>
        </authorList>
    </citation>
    <scope>NUCLEOTIDE SEQUENCE</scope>
</reference>
<dbReference type="EMBL" id="CACRZD030000002">
    <property type="protein sequence ID" value="CAA6655592.1"/>
    <property type="molecule type" value="Genomic_DNA"/>
</dbReference>
<proteinExistence type="predicted"/>
<accession>A0A7I8IFE3</accession>
<name>A0A7I8IFE3_SPIIN</name>
<keyword evidence="2" id="KW-1185">Reference proteome</keyword>
<gene>
    <name evidence="1" type="ORF">SI7747_02002132</name>
</gene>
<dbReference type="AlphaFoldDB" id="A0A7I8IFE3"/>
<evidence type="ECO:0000313" key="2">
    <source>
        <dbReference type="Proteomes" id="UP001189122"/>
    </source>
</evidence>
<protein>
    <submittedName>
        <fullName evidence="1">Uncharacterized protein</fullName>
    </submittedName>
</protein>
<organism evidence="1">
    <name type="scientific">Spirodela intermedia</name>
    <name type="common">Intermediate duckweed</name>
    <dbReference type="NCBI Taxonomy" id="51605"/>
    <lineage>
        <taxon>Eukaryota</taxon>
        <taxon>Viridiplantae</taxon>
        <taxon>Streptophyta</taxon>
        <taxon>Embryophyta</taxon>
        <taxon>Tracheophyta</taxon>
        <taxon>Spermatophyta</taxon>
        <taxon>Magnoliopsida</taxon>
        <taxon>Liliopsida</taxon>
        <taxon>Araceae</taxon>
        <taxon>Lemnoideae</taxon>
        <taxon>Spirodela</taxon>
    </lineage>
</organism>
<sequence length="33" mass="3684">MFLSLISSPVSQIPFFPDICSRSLPWPGSLTIF</sequence>